<dbReference type="RefSeq" id="WP_237958862.1">
    <property type="nucleotide sequence ID" value="NZ_BAAFKU010000017.1"/>
</dbReference>
<organism evidence="1 2">
    <name type="scientific">Alistipes finegoldii</name>
    <dbReference type="NCBI Taxonomy" id="214856"/>
    <lineage>
        <taxon>Bacteria</taxon>
        <taxon>Pseudomonadati</taxon>
        <taxon>Bacteroidota</taxon>
        <taxon>Bacteroidia</taxon>
        <taxon>Bacteroidales</taxon>
        <taxon>Rikenellaceae</taxon>
        <taxon>Alistipes</taxon>
    </lineage>
</organism>
<dbReference type="EMBL" id="JAWDES010000005">
    <property type="protein sequence ID" value="MDU0260338.1"/>
    <property type="molecule type" value="Genomic_DNA"/>
</dbReference>
<comment type="caution">
    <text evidence="1">The sequence shown here is derived from an EMBL/GenBank/DDBJ whole genome shotgun (WGS) entry which is preliminary data.</text>
</comment>
<reference evidence="1" key="1">
    <citation type="submission" date="2023-10" db="EMBL/GenBank/DDBJ databases">
        <title>Genome Sequence of the Bacteria from From Gut Wall in Crohn's Disease.</title>
        <authorList>
            <person name="Rodriguez-Palacios A."/>
        </authorList>
    </citation>
    <scope>NUCLEOTIDE SEQUENCE</scope>
    <source>
        <strain evidence="1">CavFT-hAR58</strain>
    </source>
</reference>
<proteinExistence type="predicted"/>
<dbReference type="AlphaFoldDB" id="A0AAE4RX78"/>
<evidence type="ECO:0000313" key="1">
    <source>
        <dbReference type="EMBL" id="MDU0260338.1"/>
    </source>
</evidence>
<protein>
    <submittedName>
        <fullName evidence="1">Uncharacterized protein</fullName>
    </submittedName>
</protein>
<evidence type="ECO:0000313" key="2">
    <source>
        <dbReference type="Proteomes" id="UP001181347"/>
    </source>
</evidence>
<sequence>MNKTLTGEPAARLTANSQLLQAYRCVREAAQHLDNYISGEAPSPESGKTVWRIFHELDGVLPAFWSNLAELIVADINCKLTGENER</sequence>
<gene>
    <name evidence="1" type="ORF">RVH17_09470</name>
</gene>
<name>A0AAE4RX78_9BACT</name>
<dbReference type="Proteomes" id="UP001181347">
    <property type="component" value="Unassembled WGS sequence"/>
</dbReference>
<accession>A0AAE4RX78</accession>